<organism evidence="2 3">
    <name type="scientific">Glaciimonas immobilis</name>
    <dbReference type="NCBI Taxonomy" id="728004"/>
    <lineage>
        <taxon>Bacteria</taxon>
        <taxon>Pseudomonadati</taxon>
        <taxon>Pseudomonadota</taxon>
        <taxon>Betaproteobacteria</taxon>
        <taxon>Burkholderiales</taxon>
        <taxon>Oxalobacteraceae</taxon>
        <taxon>Glaciimonas</taxon>
    </lineage>
</organism>
<evidence type="ECO:0000313" key="2">
    <source>
        <dbReference type="EMBL" id="MBB5198562.1"/>
    </source>
</evidence>
<gene>
    <name evidence="2" type="ORF">HNR39_000372</name>
</gene>
<dbReference type="EMBL" id="JACHHQ010000001">
    <property type="protein sequence ID" value="MBB5198562.1"/>
    <property type="molecule type" value="Genomic_DNA"/>
</dbReference>
<dbReference type="Proteomes" id="UP000571084">
    <property type="component" value="Unassembled WGS sequence"/>
</dbReference>
<accession>A0A840RN87</accession>
<protein>
    <submittedName>
        <fullName evidence="2">Uncharacterized protein</fullName>
    </submittedName>
</protein>
<keyword evidence="3" id="KW-1185">Reference proteome</keyword>
<comment type="caution">
    <text evidence="2">The sequence shown here is derived from an EMBL/GenBank/DDBJ whole genome shotgun (WGS) entry which is preliminary data.</text>
</comment>
<reference evidence="2 3" key="1">
    <citation type="submission" date="2020-08" db="EMBL/GenBank/DDBJ databases">
        <title>Genomic Encyclopedia of Type Strains, Phase IV (KMG-IV): sequencing the most valuable type-strain genomes for metagenomic binning, comparative biology and taxonomic classification.</title>
        <authorList>
            <person name="Goeker M."/>
        </authorList>
    </citation>
    <scope>NUCLEOTIDE SEQUENCE [LARGE SCALE GENOMIC DNA]</scope>
    <source>
        <strain evidence="2 3">DSM 23240</strain>
    </source>
</reference>
<evidence type="ECO:0000313" key="3">
    <source>
        <dbReference type="Proteomes" id="UP000571084"/>
    </source>
</evidence>
<evidence type="ECO:0000256" key="1">
    <source>
        <dbReference type="SAM" id="MobiDB-lite"/>
    </source>
</evidence>
<sequence>MTKSTTPQHGPVIPKVPKANPHFRSIDRAPYEIGFLHKAIADAVSSHTLIT</sequence>
<proteinExistence type="predicted"/>
<dbReference type="AlphaFoldDB" id="A0A840RN87"/>
<name>A0A840RN87_9BURK</name>
<feature type="region of interest" description="Disordered" evidence="1">
    <location>
        <begin position="1"/>
        <end position="21"/>
    </location>
</feature>
<dbReference type="RefSeq" id="WP_168052633.1">
    <property type="nucleotide sequence ID" value="NZ_JAAOZT010000002.1"/>
</dbReference>